<dbReference type="Proteomes" id="UP000184543">
    <property type="component" value="Unassembled WGS sequence"/>
</dbReference>
<dbReference type="RefSeq" id="WP_094766619.1">
    <property type="nucleotide sequence ID" value="NZ_FQYU01000002.1"/>
</dbReference>
<dbReference type="EMBL" id="FQYU01000002">
    <property type="protein sequence ID" value="SHJ05533.1"/>
    <property type="molecule type" value="Genomic_DNA"/>
</dbReference>
<dbReference type="OrthoDB" id="1295312at2"/>
<evidence type="ECO:0000313" key="1">
    <source>
        <dbReference type="EMBL" id="SHJ05533.1"/>
    </source>
</evidence>
<reference evidence="2" key="1">
    <citation type="submission" date="2016-11" db="EMBL/GenBank/DDBJ databases">
        <authorList>
            <person name="Varghese N."/>
            <person name="Submissions S."/>
        </authorList>
    </citation>
    <scope>NUCLEOTIDE SEQUENCE [LARGE SCALE GENOMIC DNA]</scope>
    <source>
        <strain evidence="2">DSM 19858</strain>
    </source>
</reference>
<gene>
    <name evidence="1" type="ORF">SAMN04488513_102697</name>
</gene>
<proteinExistence type="predicted"/>
<evidence type="ECO:0000313" key="2">
    <source>
        <dbReference type="Proteomes" id="UP000184543"/>
    </source>
</evidence>
<name>A0A1M6G6K9_9FLAO</name>
<protein>
    <recommendedName>
        <fullName evidence="3">Transcriptional regulatory protein, C terminal</fullName>
    </recommendedName>
</protein>
<accession>A0A1M6G6K9</accession>
<evidence type="ECO:0008006" key="3">
    <source>
        <dbReference type="Google" id="ProtNLM"/>
    </source>
</evidence>
<dbReference type="STRING" id="192903.SAMN04488513_102697"/>
<dbReference type="AlphaFoldDB" id="A0A1M6G6K9"/>
<organism evidence="1 2">
    <name type="scientific">Pseudozobellia thermophila</name>
    <dbReference type="NCBI Taxonomy" id="192903"/>
    <lineage>
        <taxon>Bacteria</taxon>
        <taxon>Pseudomonadati</taxon>
        <taxon>Bacteroidota</taxon>
        <taxon>Flavobacteriia</taxon>
        <taxon>Flavobacteriales</taxon>
        <taxon>Flavobacteriaceae</taxon>
        <taxon>Pseudozobellia</taxon>
    </lineage>
</organism>
<keyword evidence="2" id="KW-1185">Reference proteome</keyword>
<sequence length="383" mass="43937">MQLTERLEQEIVSKIKDSDTFKNAPTSRGLLQYLYEATKKGVHLKEAVIELEFFKDDQTGAKNNPRVRVNIYNLRKKLAAYYETEGNADGWQLKIDKGQYKVRFVKKQGPVGWVQKISWKRMLPYGLLFGALAALLVTRLPPKIPSLWKSFFESATSFNLVLGDHFGAMGKTITGGSGWTRDFEINSVDEFYGFLERKPELKEVLHPASYSYTTRMAALATQRLQQFFQDHDKVFSIRFSTRTTLPEIKEGNAIYAGPLKNENPFIGFFNDANPYFKLTSRTLTLSGHPSLNDTLWSMGDNLVDEEYAIVSKYPSLGHTEHFVFFSQHDIGVSATVEYFTDRDSLQKFESDYLKGKKYFTALFKVKGRHRVDTDLKLERVVGF</sequence>